<protein>
    <recommendedName>
        <fullName evidence="3">Site-specific recombinase XerD</fullName>
    </recommendedName>
</protein>
<dbReference type="EMBL" id="PGEZ01000001">
    <property type="protein sequence ID" value="PJJ57938.1"/>
    <property type="molecule type" value="Genomic_DNA"/>
</dbReference>
<dbReference type="RefSeq" id="WP_211288042.1">
    <property type="nucleotide sequence ID" value="NZ_PGEZ01000001.1"/>
</dbReference>
<dbReference type="Proteomes" id="UP000230842">
    <property type="component" value="Unassembled WGS sequence"/>
</dbReference>
<evidence type="ECO:0000313" key="1">
    <source>
        <dbReference type="EMBL" id="PJJ57938.1"/>
    </source>
</evidence>
<keyword evidence="2" id="KW-1185">Reference proteome</keyword>
<evidence type="ECO:0008006" key="3">
    <source>
        <dbReference type="Google" id="ProtNLM"/>
    </source>
</evidence>
<evidence type="ECO:0000313" key="2">
    <source>
        <dbReference type="Proteomes" id="UP000230842"/>
    </source>
</evidence>
<gene>
    <name evidence="1" type="ORF">CLV56_2178</name>
</gene>
<sequence length="724" mass="78915">MLICSCHERRRAAEQLATKRADQLAIVTGLLLARDPTVTPESVGDLMAQVAPAPGARAALARHLVAHPEALTAGGSRMPKVVAEFIYAAIAAGITGLTSPGCALCGRPRTLFHTHGDGERICTTCYSRLLTATCSSCGRDGHRIRSRTVDGQPVCPRCHDRARPLEVCAGCQELRGLKRSTRDGLGYCRSCIARRAPTEPCSICGRDRRVNARTATGGAVCTGCYDKTRTGTVACDECGQVVPLTARADGRIGTGTGKNLCARCYRHPERECGICGRTRRVALRATTVSPDICPTCYQAPIVDCSVCGQHALGRRTTRNGRPWCFACQATDRIDRLLAGPDGTIPIGVQEVRDVLVATHRPRSILNNWDRIESLTLLARLARQHDELSHELLDAEGDRFSVGYLRALLVATGVLPDRDEHATRLRRFAAAVIDEVADPRHQQTLGRYARWHVIARAKPDRHGRLNATISDRCRQEIRTAQRFLDHLTRRGRTVDDCTQADLDTWLSTRRATRIRFPRWLLDHGHLPGLALPDAVPAAGPRTQLDQDEHWALVRRMLHDENSASIEDRAAACLVLLYAQPLSKIVSLTTDDLTVDDDATYLRLGPEPLLLPPPLDALVTSLPTAKPFGAASTLADQRWLFPGKWAGHHQNPTSLMGRLNKLGITTRASRNSAMLHLAASVPPAVFASLIGISTGAATKWAGYAGSNWTTYAAIRTNATANPPQNQ</sequence>
<organism evidence="1 2">
    <name type="scientific">Mumia flava</name>
    <dbReference type="NCBI Taxonomy" id="1348852"/>
    <lineage>
        <taxon>Bacteria</taxon>
        <taxon>Bacillati</taxon>
        <taxon>Actinomycetota</taxon>
        <taxon>Actinomycetes</taxon>
        <taxon>Propionibacteriales</taxon>
        <taxon>Nocardioidaceae</taxon>
        <taxon>Mumia</taxon>
    </lineage>
</organism>
<proteinExistence type="predicted"/>
<name>A0A2M9BJ03_9ACTN</name>
<comment type="caution">
    <text evidence="1">The sequence shown here is derived from an EMBL/GenBank/DDBJ whole genome shotgun (WGS) entry which is preliminary data.</text>
</comment>
<dbReference type="InterPro" id="IPR036280">
    <property type="entry name" value="Multihaem_cyt_sf"/>
</dbReference>
<accession>A0A2M9BJ03</accession>
<dbReference type="AlphaFoldDB" id="A0A2M9BJ03"/>
<dbReference type="SUPFAM" id="SSF48695">
    <property type="entry name" value="Multiheme cytochromes"/>
    <property type="match status" value="1"/>
</dbReference>
<reference evidence="1 2" key="1">
    <citation type="submission" date="2017-11" db="EMBL/GenBank/DDBJ databases">
        <title>Genomic Encyclopedia of Archaeal and Bacterial Type Strains, Phase II (KMG-II): From Individual Species to Whole Genera.</title>
        <authorList>
            <person name="Goeker M."/>
        </authorList>
    </citation>
    <scope>NUCLEOTIDE SEQUENCE [LARGE SCALE GENOMIC DNA]</scope>
    <source>
        <strain evidence="1 2">DSM 27763</strain>
    </source>
</reference>